<dbReference type="SUPFAM" id="SSF46785">
    <property type="entry name" value="Winged helix' DNA-binding domain"/>
    <property type="match status" value="1"/>
</dbReference>
<dbReference type="GO" id="GO:0003677">
    <property type="term" value="F:DNA binding"/>
    <property type="evidence" value="ECO:0007669"/>
    <property type="project" value="UniProtKB-KW"/>
</dbReference>
<accession>A0A2V1JR24</accession>
<evidence type="ECO:0000256" key="2">
    <source>
        <dbReference type="ARBA" id="ARBA00023015"/>
    </source>
</evidence>
<dbReference type="InterPro" id="IPR000847">
    <property type="entry name" value="LysR_HTH_N"/>
</dbReference>
<evidence type="ECO:0000256" key="3">
    <source>
        <dbReference type="ARBA" id="ARBA00023125"/>
    </source>
</evidence>
<reference evidence="6 7" key="1">
    <citation type="submission" date="2014-09" db="EMBL/GenBank/DDBJ databases">
        <title>Butyrate-producing bacteria isolated from human gut.</title>
        <authorList>
            <person name="Zhang Q."/>
            <person name="Zhao L."/>
        </authorList>
    </citation>
    <scope>NUCLEOTIDE SEQUENCE [LARGE SCALE GENOMIC DNA]</scope>
    <source>
        <strain evidence="6 7">21</strain>
    </source>
</reference>
<keyword evidence="2" id="KW-0805">Transcription regulation</keyword>
<gene>
    <name evidence="6" type="ORF">LG34_12785</name>
</gene>
<keyword evidence="7" id="KW-1185">Reference proteome</keyword>
<dbReference type="EMBL" id="JRFU01000142">
    <property type="protein sequence ID" value="PWE85945.1"/>
    <property type="molecule type" value="Genomic_DNA"/>
</dbReference>
<dbReference type="GO" id="GO:0032993">
    <property type="term" value="C:protein-DNA complex"/>
    <property type="evidence" value="ECO:0007669"/>
    <property type="project" value="TreeGrafter"/>
</dbReference>
<proteinExistence type="inferred from homology"/>
<comment type="similarity">
    <text evidence="1">Belongs to the LysR transcriptional regulatory family.</text>
</comment>
<evidence type="ECO:0000256" key="4">
    <source>
        <dbReference type="ARBA" id="ARBA00023163"/>
    </source>
</evidence>
<evidence type="ECO:0000313" key="6">
    <source>
        <dbReference type="EMBL" id="PWE85945.1"/>
    </source>
</evidence>
<dbReference type="PANTHER" id="PTHR30346:SF0">
    <property type="entry name" value="HCA OPERON TRANSCRIPTIONAL ACTIVATOR HCAR"/>
    <property type="match status" value="1"/>
</dbReference>
<dbReference type="GO" id="GO:0003700">
    <property type="term" value="F:DNA-binding transcription factor activity"/>
    <property type="evidence" value="ECO:0007669"/>
    <property type="project" value="InterPro"/>
</dbReference>
<feature type="domain" description="HTH lysR-type" evidence="5">
    <location>
        <begin position="33"/>
        <end position="90"/>
    </location>
</feature>
<comment type="caution">
    <text evidence="6">The sequence shown here is derived from an EMBL/GenBank/DDBJ whole genome shotgun (WGS) entry which is preliminary data.</text>
</comment>
<dbReference type="InterPro" id="IPR036390">
    <property type="entry name" value="WH_DNA-bd_sf"/>
</dbReference>
<dbReference type="Gene3D" id="3.40.190.10">
    <property type="entry name" value="Periplasmic binding protein-like II"/>
    <property type="match status" value="2"/>
</dbReference>
<dbReference type="Pfam" id="PF00126">
    <property type="entry name" value="HTH_1"/>
    <property type="match status" value="1"/>
</dbReference>
<evidence type="ECO:0000259" key="5">
    <source>
        <dbReference type="PROSITE" id="PS50931"/>
    </source>
</evidence>
<keyword evidence="4" id="KW-0804">Transcription</keyword>
<evidence type="ECO:0000256" key="1">
    <source>
        <dbReference type="ARBA" id="ARBA00009437"/>
    </source>
</evidence>
<dbReference type="InterPro" id="IPR005119">
    <property type="entry name" value="LysR_subst-bd"/>
</dbReference>
<organism evidence="6 7">
    <name type="scientific">Eubacterium ramulus</name>
    <dbReference type="NCBI Taxonomy" id="39490"/>
    <lineage>
        <taxon>Bacteria</taxon>
        <taxon>Bacillati</taxon>
        <taxon>Bacillota</taxon>
        <taxon>Clostridia</taxon>
        <taxon>Eubacteriales</taxon>
        <taxon>Eubacteriaceae</taxon>
        <taxon>Eubacterium</taxon>
    </lineage>
</organism>
<keyword evidence="3" id="KW-0238">DNA-binding</keyword>
<dbReference type="PROSITE" id="PS50931">
    <property type="entry name" value="HTH_LYSR"/>
    <property type="match status" value="1"/>
</dbReference>
<dbReference type="OrthoDB" id="9803714at2"/>
<dbReference type="SUPFAM" id="SSF53850">
    <property type="entry name" value="Periplasmic binding protein-like II"/>
    <property type="match status" value="1"/>
</dbReference>
<dbReference type="Proteomes" id="UP000245288">
    <property type="component" value="Unassembled WGS sequence"/>
</dbReference>
<evidence type="ECO:0000313" key="7">
    <source>
        <dbReference type="Proteomes" id="UP000245288"/>
    </source>
</evidence>
<name>A0A2V1JR24_EUBRA</name>
<dbReference type="PANTHER" id="PTHR30346">
    <property type="entry name" value="TRANSCRIPTIONAL DUAL REGULATOR HCAR-RELATED"/>
    <property type="match status" value="1"/>
</dbReference>
<dbReference type="CDD" id="cd05466">
    <property type="entry name" value="PBP2_LTTR_substrate"/>
    <property type="match status" value="1"/>
</dbReference>
<sequence length="331" mass="37556">MMGASKVDGKIYGENSKFYGLKMFEKRMGGNMMNDTLVQSFLSVAAEGSFCKAAEKIYISQPNLSRNIARLEKELNVQLFDRSGKHIALTEAGRIYQNVFQKVEQCMADAKERVERLEALEMGMIRIGYVNGWNIGSYIQPILKKLRLEYPGVKVSLEAYNLQELSARFQMGQLDLIITLEERAAKIYDAQTFVIDTAPEVILFSNTLFRNKKKNWKPEDFRKETFFVLADDREDMQAEYIRTIGSKYGFVPNFCSVNSMESILMNVENGLGVTVCNSWVRNVYTQGFQCCPLEHSVQIAAAWKQPEEQSVLNILLAMITGEASTSCKIIA</sequence>
<dbReference type="AlphaFoldDB" id="A0A2V1JR24"/>
<dbReference type="Pfam" id="PF03466">
    <property type="entry name" value="LysR_substrate"/>
    <property type="match status" value="1"/>
</dbReference>
<dbReference type="PRINTS" id="PR00039">
    <property type="entry name" value="HTHLYSR"/>
</dbReference>
<dbReference type="InterPro" id="IPR036388">
    <property type="entry name" value="WH-like_DNA-bd_sf"/>
</dbReference>
<protein>
    <recommendedName>
        <fullName evidence="5">HTH lysR-type domain-containing protein</fullName>
    </recommendedName>
</protein>
<dbReference type="Gene3D" id="1.10.10.10">
    <property type="entry name" value="Winged helix-like DNA-binding domain superfamily/Winged helix DNA-binding domain"/>
    <property type="match status" value="1"/>
</dbReference>
<dbReference type="FunFam" id="1.10.10.10:FF:000001">
    <property type="entry name" value="LysR family transcriptional regulator"/>
    <property type="match status" value="1"/>
</dbReference>